<sequence length="259" mass="29969">MLKNQISVELKRAFTEKNLYIWILIIFVLPIISFSSLIRGYTYHEPIAVFQSIISTFIPILFPVLIIIIYLPDFWYEQKNDFIPSTQPRVALRIHILSKGIINAFLTGFITFLMIFISFVFARYIEPDLGIIDYRPVSQPEFTEFTFSQLLSVGDFTYGLVFSLWVSINAIVYSTIAYILLLLVRSMLIALSVPFVFYHVFNYVSGVLHVPQFSPISTIFPFNIEQQPLWTVLVPFSFLLISLIGLLLFALRNRGERVI</sequence>
<keyword evidence="1" id="KW-1133">Transmembrane helix</keyword>
<keyword evidence="1" id="KW-0472">Membrane</keyword>
<gene>
    <name evidence="2" type="ORF">KEH51_01370</name>
</gene>
<name>A0A941J1X1_9BACI</name>
<dbReference type="Proteomes" id="UP000680045">
    <property type="component" value="Unassembled WGS sequence"/>
</dbReference>
<dbReference type="EMBL" id="JAGTPW010000002">
    <property type="protein sequence ID" value="MBR8643893.1"/>
    <property type="molecule type" value="Genomic_DNA"/>
</dbReference>
<evidence type="ECO:0000313" key="3">
    <source>
        <dbReference type="Proteomes" id="UP000680045"/>
    </source>
</evidence>
<comment type="caution">
    <text evidence="2">The sequence shown here is derived from an EMBL/GenBank/DDBJ whole genome shotgun (WGS) entry which is preliminary data.</text>
</comment>
<reference evidence="2" key="1">
    <citation type="submission" date="2021-04" db="EMBL/GenBank/DDBJ databases">
        <title>Whole genome sequencing of Enterococci isolates from hospitalized patients.</title>
        <authorList>
            <person name="Ogoti B.M."/>
            <person name="Onyambu F.G."/>
        </authorList>
    </citation>
    <scope>NUCLEOTIDE SEQUENCE</scope>
    <source>
        <strain evidence="2">242</strain>
    </source>
</reference>
<feature type="transmembrane region" description="Helical" evidence="1">
    <location>
        <begin position="188"/>
        <end position="209"/>
    </location>
</feature>
<accession>A0A941J1X1</accession>
<organism evidence="2 3">
    <name type="scientific">Peribacillus frigoritolerans</name>
    <dbReference type="NCBI Taxonomy" id="450367"/>
    <lineage>
        <taxon>Bacteria</taxon>
        <taxon>Bacillati</taxon>
        <taxon>Bacillota</taxon>
        <taxon>Bacilli</taxon>
        <taxon>Bacillales</taxon>
        <taxon>Bacillaceae</taxon>
        <taxon>Peribacillus</taxon>
    </lineage>
</organism>
<feature type="transmembrane region" description="Helical" evidence="1">
    <location>
        <begin position="156"/>
        <end position="181"/>
    </location>
</feature>
<protein>
    <submittedName>
        <fullName evidence="2">ABC transporter permease</fullName>
    </submittedName>
</protein>
<feature type="transmembrane region" description="Helical" evidence="1">
    <location>
        <begin position="47"/>
        <end position="71"/>
    </location>
</feature>
<evidence type="ECO:0000256" key="1">
    <source>
        <dbReference type="SAM" id="Phobius"/>
    </source>
</evidence>
<feature type="transmembrane region" description="Helical" evidence="1">
    <location>
        <begin position="20"/>
        <end position="41"/>
    </location>
</feature>
<dbReference type="AlphaFoldDB" id="A0A941J1X1"/>
<feature type="transmembrane region" description="Helical" evidence="1">
    <location>
        <begin position="229"/>
        <end position="251"/>
    </location>
</feature>
<proteinExistence type="predicted"/>
<evidence type="ECO:0000313" key="2">
    <source>
        <dbReference type="EMBL" id="MBR8643893.1"/>
    </source>
</evidence>
<feature type="transmembrane region" description="Helical" evidence="1">
    <location>
        <begin position="101"/>
        <end position="125"/>
    </location>
</feature>
<keyword evidence="1" id="KW-0812">Transmembrane</keyword>